<dbReference type="Proteomes" id="UP000813824">
    <property type="component" value="Unassembled WGS sequence"/>
</dbReference>
<dbReference type="InterPro" id="IPR013766">
    <property type="entry name" value="Thioredoxin_domain"/>
</dbReference>
<dbReference type="OrthoDB" id="10257948at2759"/>
<name>A0A8K0UVR2_9AGAR</name>
<accession>A0A8K0UVR2</accession>
<feature type="region of interest" description="Disordered" evidence="1">
    <location>
        <begin position="1"/>
        <end position="43"/>
    </location>
</feature>
<dbReference type="EMBL" id="JAEVFJ010000003">
    <property type="protein sequence ID" value="KAH8105915.1"/>
    <property type="molecule type" value="Genomic_DNA"/>
</dbReference>
<dbReference type="SUPFAM" id="SSF52833">
    <property type="entry name" value="Thioredoxin-like"/>
    <property type="match status" value="1"/>
</dbReference>
<dbReference type="PANTHER" id="PTHR21148">
    <property type="entry name" value="THIOREDOXIN DOMAIN-CONTAINING PROTEIN 9"/>
    <property type="match status" value="1"/>
</dbReference>
<sequence length="232" mass="26381">MAHNSRISELSSRLTDPIQSSSSSRKDMHRSDPDEDDDEAIFAELEAEIENDDNAATRERGMLEMKREVERLKSMREGGHGRYDEIMEEKEVIHVTAREPTCVVHFYHTNFKRCQIMDGHLAKIAPKYFSTRFLRVFVENVPWLVEKLGIKVLPCVVCFVNGTTQGRIVGFDELGGTDDFDTASLEWQLLNIGVVQKPESSASQVTYGANTSFRQQIRRGGDDDSDFDLDDD</sequence>
<comment type="caution">
    <text evidence="3">The sequence shown here is derived from an EMBL/GenBank/DDBJ whole genome shotgun (WGS) entry which is preliminary data.</text>
</comment>
<proteinExistence type="predicted"/>
<feature type="compositionally biased region" description="Acidic residues" evidence="1">
    <location>
        <begin position="33"/>
        <end position="43"/>
    </location>
</feature>
<evidence type="ECO:0000313" key="4">
    <source>
        <dbReference type="Proteomes" id="UP000813824"/>
    </source>
</evidence>
<dbReference type="CDD" id="cd02989">
    <property type="entry name" value="Phd_like_TxnDC9"/>
    <property type="match status" value="1"/>
</dbReference>
<organism evidence="3 4">
    <name type="scientific">Cristinia sonorae</name>
    <dbReference type="NCBI Taxonomy" id="1940300"/>
    <lineage>
        <taxon>Eukaryota</taxon>
        <taxon>Fungi</taxon>
        <taxon>Dikarya</taxon>
        <taxon>Basidiomycota</taxon>
        <taxon>Agaricomycotina</taxon>
        <taxon>Agaricomycetes</taxon>
        <taxon>Agaricomycetidae</taxon>
        <taxon>Agaricales</taxon>
        <taxon>Pleurotineae</taxon>
        <taxon>Stephanosporaceae</taxon>
        <taxon>Cristinia</taxon>
    </lineage>
</organism>
<dbReference type="AlphaFoldDB" id="A0A8K0UVR2"/>
<protein>
    <submittedName>
        <fullName evidence="3">GTPase inhibitor</fullName>
    </submittedName>
</protein>
<evidence type="ECO:0000313" key="3">
    <source>
        <dbReference type="EMBL" id="KAH8105915.1"/>
    </source>
</evidence>
<dbReference type="Gene3D" id="3.40.30.10">
    <property type="entry name" value="Glutaredoxin"/>
    <property type="match status" value="1"/>
</dbReference>
<dbReference type="InterPro" id="IPR036249">
    <property type="entry name" value="Thioredoxin-like_sf"/>
</dbReference>
<keyword evidence="4" id="KW-1185">Reference proteome</keyword>
<gene>
    <name evidence="3" type="ORF">BXZ70DRAFT_917328</name>
</gene>
<evidence type="ECO:0000256" key="1">
    <source>
        <dbReference type="SAM" id="MobiDB-lite"/>
    </source>
</evidence>
<evidence type="ECO:0000259" key="2">
    <source>
        <dbReference type="Pfam" id="PF00085"/>
    </source>
</evidence>
<feature type="domain" description="Thioredoxin" evidence="2">
    <location>
        <begin position="95"/>
        <end position="171"/>
    </location>
</feature>
<dbReference type="Pfam" id="PF00085">
    <property type="entry name" value="Thioredoxin"/>
    <property type="match status" value="1"/>
</dbReference>
<feature type="compositionally biased region" description="Polar residues" evidence="1">
    <location>
        <begin position="1"/>
        <end position="19"/>
    </location>
</feature>
<reference evidence="3" key="1">
    <citation type="journal article" date="2021" name="New Phytol.">
        <title>Evolutionary innovations through gain and loss of genes in the ectomycorrhizal Boletales.</title>
        <authorList>
            <person name="Wu G."/>
            <person name="Miyauchi S."/>
            <person name="Morin E."/>
            <person name="Kuo A."/>
            <person name="Drula E."/>
            <person name="Varga T."/>
            <person name="Kohler A."/>
            <person name="Feng B."/>
            <person name="Cao Y."/>
            <person name="Lipzen A."/>
            <person name="Daum C."/>
            <person name="Hundley H."/>
            <person name="Pangilinan J."/>
            <person name="Johnson J."/>
            <person name="Barry K."/>
            <person name="LaButti K."/>
            <person name="Ng V."/>
            <person name="Ahrendt S."/>
            <person name="Min B."/>
            <person name="Choi I.G."/>
            <person name="Park H."/>
            <person name="Plett J.M."/>
            <person name="Magnuson J."/>
            <person name="Spatafora J.W."/>
            <person name="Nagy L.G."/>
            <person name="Henrissat B."/>
            <person name="Grigoriev I.V."/>
            <person name="Yang Z.L."/>
            <person name="Xu J."/>
            <person name="Martin F.M."/>
        </authorList>
    </citation>
    <scope>NUCLEOTIDE SEQUENCE</scope>
    <source>
        <strain evidence="3">KKN 215</strain>
    </source>
</reference>